<sequence length="113" mass="12171">MSTQHASALCPSVTGGTGDHYYSSRLEDYLLTEPSLGLVHPNEASASAGALLGRRIVTLSEARRATYVQVASKLRAWSQTSAPRIFDGVLCGKVSFPNFASLRSAWCPSLERI</sequence>
<name>A0A8J4YH20_CHIOP</name>
<proteinExistence type="predicted"/>
<evidence type="ECO:0000313" key="1">
    <source>
        <dbReference type="EMBL" id="KAG0727152.1"/>
    </source>
</evidence>
<dbReference type="EMBL" id="JACEEZ010003669">
    <property type="protein sequence ID" value="KAG0727152.1"/>
    <property type="molecule type" value="Genomic_DNA"/>
</dbReference>
<evidence type="ECO:0000313" key="2">
    <source>
        <dbReference type="Proteomes" id="UP000770661"/>
    </source>
</evidence>
<organism evidence="1 2">
    <name type="scientific">Chionoecetes opilio</name>
    <name type="common">Atlantic snow crab</name>
    <name type="synonym">Cancer opilio</name>
    <dbReference type="NCBI Taxonomy" id="41210"/>
    <lineage>
        <taxon>Eukaryota</taxon>
        <taxon>Metazoa</taxon>
        <taxon>Ecdysozoa</taxon>
        <taxon>Arthropoda</taxon>
        <taxon>Crustacea</taxon>
        <taxon>Multicrustacea</taxon>
        <taxon>Malacostraca</taxon>
        <taxon>Eumalacostraca</taxon>
        <taxon>Eucarida</taxon>
        <taxon>Decapoda</taxon>
        <taxon>Pleocyemata</taxon>
        <taxon>Brachyura</taxon>
        <taxon>Eubrachyura</taxon>
        <taxon>Majoidea</taxon>
        <taxon>Majidae</taxon>
        <taxon>Chionoecetes</taxon>
    </lineage>
</organism>
<protein>
    <submittedName>
        <fullName evidence="1">Uncharacterized protein</fullName>
    </submittedName>
</protein>
<keyword evidence="2" id="KW-1185">Reference proteome</keyword>
<accession>A0A8J4YH20</accession>
<dbReference type="Proteomes" id="UP000770661">
    <property type="component" value="Unassembled WGS sequence"/>
</dbReference>
<reference evidence="1" key="1">
    <citation type="submission" date="2020-07" db="EMBL/GenBank/DDBJ databases">
        <title>The High-quality genome of the commercially important snow crab, Chionoecetes opilio.</title>
        <authorList>
            <person name="Jeong J.-H."/>
            <person name="Ryu S."/>
        </authorList>
    </citation>
    <scope>NUCLEOTIDE SEQUENCE</scope>
    <source>
        <strain evidence="1">MADBK_172401_WGS</strain>
        <tissue evidence="1">Digestive gland</tissue>
    </source>
</reference>
<comment type="caution">
    <text evidence="1">The sequence shown here is derived from an EMBL/GenBank/DDBJ whole genome shotgun (WGS) entry which is preliminary data.</text>
</comment>
<gene>
    <name evidence="1" type="ORF">GWK47_035252</name>
</gene>
<dbReference type="AlphaFoldDB" id="A0A8J4YH20"/>